<evidence type="ECO:0000313" key="1">
    <source>
        <dbReference type="EMBL" id="KKN69852.1"/>
    </source>
</evidence>
<proteinExistence type="predicted"/>
<accession>A0A0F9T4S9</accession>
<organism evidence="1">
    <name type="scientific">marine sediment metagenome</name>
    <dbReference type="NCBI Taxonomy" id="412755"/>
    <lineage>
        <taxon>unclassified sequences</taxon>
        <taxon>metagenomes</taxon>
        <taxon>ecological metagenomes</taxon>
    </lineage>
</organism>
<sequence length="475" mass="51167">MDFPQVEFLQALLGDSSKWRLIDASGVVVSITDGDSFTDIVTTATAGTVYLTKPIEDFTGGSINHAADLFTTDLLAQLITATSTLDQILVGTSDNADPTAGGALFDVAGFRFATSTTKTIRVQTDSSSATGVTITADRALYTPSFQLGRSERAATMYAYQGNSFVNERGQVSLPRSYAPTHLVVRITNGAASAQTIRVGVGVHVPQSIKALAISAPVATDDRGRVWFYPDDDGTLEEVDIRGCWSSLDELPMVNRRTSRSYAGRRASAILGGNFQVRAVYEMFNDDDVLTGLFAAQNQLYRGRTIALCANASKAWAGYAIQPPRRGDTTVRIAGTGDTFAGSGSLSVGDFVVIQTVDEDPITELVKVTSVSNQRSFGVAAGVKHTFPRNVPILVRQRYYWPALWLDERQSSNELLTTDHGLNYTFDALLTEDLGALQRLVDLGGSGLMTGISPSPSSRTFTTGTKSASLTRFRFR</sequence>
<reference evidence="1" key="1">
    <citation type="journal article" date="2015" name="Nature">
        <title>Complex archaea that bridge the gap between prokaryotes and eukaryotes.</title>
        <authorList>
            <person name="Spang A."/>
            <person name="Saw J.H."/>
            <person name="Jorgensen S.L."/>
            <person name="Zaremba-Niedzwiedzka K."/>
            <person name="Martijn J."/>
            <person name="Lind A.E."/>
            <person name="van Eijk R."/>
            <person name="Schleper C."/>
            <person name="Guy L."/>
            <person name="Ettema T.J."/>
        </authorList>
    </citation>
    <scope>NUCLEOTIDE SEQUENCE</scope>
</reference>
<dbReference type="EMBL" id="LAZR01000417">
    <property type="protein sequence ID" value="KKN69852.1"/>
    <property type="molecule type" value="Genomic_DNA"/>
</dbReference>
<gene>
    <name evidence="1" type="ORF">LCGC14_0436760</name>
</gene>
<dbReference type="AlphaFoldDB" id="A0A0F9T4S9"/>
<name>A0A0F9T4S9_9ZZZZ</name>
<protein>
    <submittedName>
        <fullName evidence="1">Uncharacterized protein</fullName>
    </submittedName>
</protein>
<comment type="caution">
    <text evidence="1">The sequence shown here is derived from an EMBL/GenBank/DDBJ whole genome shotgun (WGS) entry which is preliminary data.</text>
</comment>